<protein>
    <submittedName>
        <fullName evidence="1">Uncharacterized protein</fullName>
    </submittedName>
</protein>
<reference evidence="2" key="2">
    <citation type="submission" date="2008-04" db="EMBL/GenBank/DDBJ databases">
        <title>Draft genome sequence of Providencia stuartii(ATCC 25827).</title>
        <authorList>
            <person name="Sudarsanam P."/>
            <person name="Ley R."/>
            <person name="Guruge J."/>
            <person name="Turnbaugh P.J."/>
            <person name="Mahowald M."/>
            <person name="Liep D."/>
            <person name="Gordon J."/>
        </authorList>
    </citation>
    <scope>NUCLEOTIDE SEQUENCE [LARGE SCALE GENOMIC DNA]</scope>
    <source>
        <strain evidence="2">ATCC 25827</strain>
    </source>
</reference>
<dbReference type="AlphaFoldDB" id="A0AA87CS44"/>
<reference evidence="1 2" key="3">
    <citation type="submission" date="2008-05" db="EMBL/GenBank/DDBJ databases">
        <authorList>
            <person name="Fulton L."/>
            <person name="Clifton S."/>
            <person name="Fulton B."/>
            <person name="Xu J."/>
            <person name="Minx P."/>
            <person name="Pepin K.H."/>
            <person name="Johnson M."/>
            <person name="Thiruvilangam P."/>
            <person name="Bhonagiri V."/>
            <person name="Nash W.E."/>
            <person name="Mardis E.R."/>
            <person name="Wilson R.K."/>
        </authorList>
    </citation>
    <scope>NUCLEOTIDE SEQUENCE [LARGE SCALE GENOMIC DNA]</scope>
    <source>
        <strain evidence="1 2">ATCC 25827</strain>
    </source>
</reference>
<name>A0AA87CS44_PROST</name>
<dbReference type="Proteomes" id="UP000004506">
    <property type="component" value="Unassembled WGS sequence"/>
</dbReference>
<dbReference type="EMBL" id="ABJD02000101">
    <property type="protein sequence ID" value="EDU60541.1"/>
    <property type="molecule type" value="Genomic_DNA"/>
</dbReference>
<evidence type="ECO:0000313" key="2">
    <source>
        <dbReference type="Proteomes" id="UP000004506"/>
    </source>
</evidence>
<comment type="caution">
    <text evidence="1">The sequence shown here is derived from an EMBL/GenBank/DDBJ whole genome shotgun (WGS) entry which is preliminary data.</text>
</comment>
<organism evidence="1 2">
    <name type="scientific">Providencia stuartii ATCC 25827</name>
    <dbReference type="NCBI Taxonomy" id="471874"/>
    <lineage>
        <taxon>Bacteria</taxon>
        <taxon>Pseudomonadati</taxon>
        <taxon>Pseudomonadota</taxon>
        <taxon>Gammaproteobacteria</taxon>
        <taxon>Enterobacterales</taxon>
        <taxon>Morganellaceae</taxon>
        <taxon>Providencia</taxon>
    </lineage>
</organism>
<reference evidence="2" key="1">
    <citation type="submission" date="2008-04" db="EMBL/GenBank/DDBJ databases">
        <title>Draft genome sequence of Providencia stuartii (ATCC 25827).</title>
        <authorList>
            <person name="Sudarsanam P."/>
            <person name="Ley R."/>
            <person name="Guruge J."/>
            <person name="Turnbaugh P.J."/>
            <person name="Mahowald M."/>
            <person name="Liep D."/>
            <person name="Gordon J."/>
        </authorList>
    </citation>
    <scope>NUCLEOTIDE SEQUENCE [LARGE SCALE GENOMIC DNA]</scope>
    <source>
        <strain evidence="2">ATCC 25827</strain>
    </source>
</reference>
<proteinExistence type="predicted"/>
<evidence type="ECO:0000313" key="1">
    <source>
        <dbReference type="EMBL" id="EDU60541.1"/>
    </source>
</evidence>
<sequence>MRFIEIMTDKKQLTEMDNAPKLWFTSGELAAIGKEKADDPTRYPEYKEMDIPTTAKGVRVRLESITALHPHFRKKNPNKRGDLYHIDAFKVILNTDEKELIKQNTLSSESADLNLLLEIYKSLSVEKRKALLKNALTMKQEELG</sequence>
<accession>A0AA87CS44</accession>
<gene>
    <name evidence="1" type="ORF">PROSTU_03748</name>
</gene>